<sequence length="604" mass="66209">MQDRIVQSAANEDELNAKLGKKSRKAGKENRNQTVEERRAASRAQITLESVPQRKTATVKPRAPGTLAHIRETTKQAQSQPNVPTTPALLGAPATPRPQGTSVRSTGTPDASNAAPAPTVKAGTKRAASPGLEQPVSRRRRGTAPAPPKPHVRDGDLPDRERLFVRRAYRALRALASIDPFTTKAVNDIKVNNAIGYARRKEPKDQDLEVTATMRQLLRGDVKTAAKTLFPVHYGLHTTRNQKLVAKNVSTVKLLREGDGFIYKNFKERLLMYQHPCISDCINAVWFSGRDKEGPEFDKIFNPNGEGIKPETIALVLAALYNCVKEWETGTRQSIKFRDDTFRSDYVVLLDGLRAYEKGNPALFLKLRRKLYKAGIAHAGVILDTSAHSRPSAADFARAAAFDTISDDSDDDGQAPGHGDDHDMDLDDPAPALPAGALADKDARVEPVADDAEDAPFAGDDQDDVAPPRARRRTRAVAPEDEDDDHQAAAGVDPKPVEVDRLQALEDELLAGMSMTPADREAYFAMLMDEREFYLEMSPDDREIFLEMSPEEREQWMNDCEADEDGDDDTSGNTAGAPSGSRASGSITFLVDDQDISSSSSEDE</sequence>
<feature type="compositionally biased region" description="Basic and acidic residues" evidence="1">
    <location>
        <begin position="26"/>
        <end position="40"/>
    </location>
</feature>
<reference evidence="4" key="1">
    <citation type="journal article" date="2012" name="Science">
        <title>The Paleozoic origin of enzymatic lignin decomposition reconstructed from 31 fungal genomes.</title>
        <authorList>
            <person name="Floudas D."/>
            <person name="Binder M."/>
            <person name="Riley R."/>
            <person name="Barry K."/>
            <person name="Blanchette R.A."/>
            <person name="Henrissat B."/>
            <person name="Martinez A.T."/>
            <person name="Otillar R."/>
            <person name="Spatafora J.W."/>
            <person name="Yadav J.S."/>
            <person name="Aerts A."/>
            <person name="Benoit I."/>
            <person name="Boyd A."/>
            <person name="Carlson A."/>
            <person name="Copeland A."/>
            <person name="Coutinho P.M."/>
            <person name="de Vries R.P."/>
            <person name="Ferreira P."/>
            <person name="Findley K."/>
            <person name="Foster B."/>
            <person name="Gaskell J."/>
            <person name="Glotzer D."/>
            <person name="Gorecki P."/>
            <person name="Heitman J."/>
            <person name="Hesse C."/>
            <person name="Hori C."/>
            <person name="Igarashi K."/>
            <person name="Jurgens J.A."/>
            <person name="Kallen N."/>
            <person name="Kersten P."/>
            <person name="Kohler A."/>
            <person name="Kuees U."/>
            <person name="Kumar T.K.A."/>
            <person name="Kuo A."/>
            <person name="LaButti K."/>
            <person name="Larrondo L.F."/>
            <person name="Lindquist E."/>
            <person name="Ling A."/>
            <person name="Lombard V."/>
            <person name="Lucas S."/>
            <person name="Lundell T."/>
            <person name="Martin R."/>
            <person name="McLaughlin D.J."/>
            <person name="Morgenstern I."/>
            <person name="Morin E."/>
            <person name="Murat C."/>
            <person name="Nagy L.G."/>
            <person name="Nolan M."/>
            <person name="Ohm R.A."/>
            <person name="Patyshakuliyeva A."/>
            <person name="Rokas A."/>
            <person name="Ruiz-Duenas F.J."/>
            <person name="Sabat G."/>
            <person name="Salamov A."/>
            <person name="Samejima M."/>
            <person name="Schmutz J."/>
            <person name="Slot J.C."/>
            <person name="St John F."/>
            <person name="Stenlid J."/>
            <person name="Sun H."/>
            <person name="Sun S."/>
            <person name="Syed K."/>
            <person name="Tsang A."/>
            <person name="Wiebenga A."/>
            <person name="Young D."/>
            <person name="Pisabarro A."/>
            <person name="Eastwood D.C."/>
            <person name="Martin F."/>
            <person name="Cullen D."/>
            <person name="Grigoriev I.V."/>
            <person name="Hibbett D.S."/>
        </authorList>
    </citation>
    <scope>NUCLEOTIDE SEQUENCE [LARGE SCALE GENOMIC DNA]</scope>
    <source>
        <strain evidence="4">TFB10046</strain>
    </source>
</reference>
<feature type="compositionally biased region" description="Polar residues" evidence="1">
    <location>
        <begin position="44"/>
        <end position="56"/>
    </location>
</feature>
<dbReference type="AlphaFoldDB" id="J0WMX5"/>
<evidence type="ECO:0000259" key="2">
    <source>
        <dbReference type="Pfam" id="PF20149"/>
    </source>
</evidence>
<name>J0WMX5_AURST</name>
<organism evidence="3 4">
    <name type="scientific">Auricularia subglabra (strain TFB-10046 / SS5)</name>
    <name type="common">White-rot fungus</name>
    <name type="synonym">Auricularia delicata (strain TFB10046)</name>
    <dbReference type="NCBI Taxonomy" id="717982"/>
    <lineage>
        <taxon>Eukaryota</taxon>
        <taxon>Fungi</taxon>
        <taxon>Dikarya</taxon>
        <taxon>Basidiomycota</taxon>
        <taxon>Agaricomycotina</taxon>
        <taxon>Agaricomycetes</taxon>
        <taxon>Auriculariales</taxon>
        <taxon>Auriculariaceae</taxon>
        <taxon>Auricularia</taxon>
    </lineage>
</organism>
<feature type="compositionally biased region" description="Polar residues" evidence="1">
    <location>
        <begin position="98"/>
        <end position="111"/>
    </location>
</feature>
<gene>
    <name evidence="3" type="ORF">AURDEDRAFT_177208</name>
</gene>
<feature type="region of interest" description="Disordered" evidence="1">
    <location>
        <begin position="448"/>
        <end position="491"/>
    </location>
</feature>
<dbReference type="OrthoDB" id="3257342at2759"/>
<evidence type="ECO:0000313" key="3">
    <source>
        <dbReference type="EMBL" id="EJD33710.1"/>
    </source>
</evidence>
<dbReference type="InParanoid" id="J0WMX5"/>
<evidence type="ECO:0000256" key="1">
    <source>
        <dbReference type="SAM" id="MobiDB-lite"/>
    </source>
</evidence>
<feature type="domain" description="DUF6532" evidence="2">
    <location>
        <begin position="167"/>
        <end position="355"/>
    </location>
</feature>
<feature type="compositionally biased region" description="Acidic residues" evidence="1">
    <location>
        <begin position="448"/>
        <end position="464"/>
    </location>
</feature>
<feature type="compositionally biased region" description="Acidic residues" evidence="1">
    <location>
        <begin position="560"/>
        <end position="570"/>
    </location>
</feature>
<evidence type="ECO:0000313" key="4">
    <source>
        <dbReference type="Proteomes" id="UP000006514"/>
    </source>
</evidence>
<dbReference type="Proteomes" id="UP000006514">
    <property type="component" value="Unassembled WGS sequence"/>
</dbReference>
<accession>J0WMX5</accession>
<keyword evidence="4" id="KW-1185">Reference proteome</keyword>
<dbReference type="EMBL" id="JH688109">
    <property type="protein sequence ID" value="EJD33710.1"/>
    <property type="molecule type" value="Genomic_DNA"/>
</dbReference>
<feature type="region of interest" description="Disordered" evidence="1">
    <location>
        <begin position="405"/>
        <end position="435"/>
    </location>
</feature>
<dbReference type="KEGG" id="adl:AURDEDRAFT_177208"/>
<feature type="compositionally biased region" description="Polar residues" evidence="1">
    <location>
        <begin position="75"/>
        <end position="85"/>
    </location>
</feature>
<feature type="region of interest" description="Disordered" evidence="1">
    <location>
        <begin position="1"/>
        <end position="159"/>
    </location>
</feature>
<protein>
    <recommendedName>
        <fullName evidence="2">DUF6532 domain-containing protein</fullName>
    </recommendedName>
</protein>
<feature type="region of interest" description="Disordered" evidence="1">
    <location>
        <begin position="548"/>
        <end position="604"/>
    </location>
</feature>
<dbReference type="InterPro" id="IPR045341">
    <property type="entry name" value="DUF6532"/>
</dbReference>
<dbReference type="Pfam" id="PF20149">
    <property type="entry name" value="DUF6532"/>
    <property type="match status" value="1"/>
</dbReference>
<feature type="compositionally biased region" description="Low complexity" evidence="1">
    <location>
        <begin position="575"/>
        <end position="586"/>
    </location>
</feature>
<proteinExistence type="predicted"/>